<dbReference type="Proteomes" id="UP001363151">
    <property type="component" value="Unassembled WGS sequence"/>
</dbReference>
<accession>A0ABR1G800</accession>
<comment type="caution">
    <text evidence="2">The sequence shown here is derived from an EMBL/GenBank/DDBJ whole genome shotgun (WGS) entry which is preliminary data.</text>
</comment>
<proteinExistence type="predicted"/>
<feature type="chain" id="PRO_5047364211" description="Secreted protein" evidence="1">
    <location>
        <begin position="18"/>
        <end position="248"/>
    </location>
</feature>
<evidence type="ECO:0000256" key="1">
    <source>
        <dbReference type="SAM" id="SignalP"/>
    </source>
</evidence>
<sequence>MNWNAFLLLALGVVANASVFDGLEGSDASPEAVPSDDAEDADVDGLPGVEDSARHLSEACADSETWYQGTKKWKTCAWVGKSPAKRCKAAWVIHGVKAKVACPVACGICPTTFCAIERNESCRFGSLTNYAIMHGCGPHELPRNQDMVWIVAFVKFPPFKDAEGKFDHTQHCYICKRYARDQGGYTFVEHDKAVGANGLVSSRLTNCCMTCNSAWVAEFDRLSRVYKLNFKEKCAFARKYAATSTKRS</sequence>
<feature type="signal peptide" evidence="1">
    <location>
        <begin position="1"/>
        <end position="17"/>
    </location>
</feature>
<evidence type="ECO:0000313" key="2">
    <source>
        <dbReference type="EMBL" id="KAK7249112.1"/>
    </source>
</evidence>
<reference evidence="2 3" key="1">
    <citation type="submission" date="2024-03" db="EMBL/GenBank/DDBJ databases">
        <title>Aureococcus anophagefferens CCMP1851 and Kratosvirus quantuckense: Draft genome of a second virus-susceptible host strain in the model system.</title>
        <authorList>
            <person name="Chase E."/>
            <person name="Truchon A.R."/>
            <person name="Schepens W."/>
            <person name="Wilhelm S.W."/>
        </authorList>
    </citation>
    <scope>NUCLEOTIDE SEQUENCE [LARGE SCALE GENOMIC DNA]</scope>
    <source>
        <strain evidence="2 3">CCMP1851</strain>
    </source>
</reference>
<dbReference type="EMBL" id="JBBJCI010000083">
    <property type="protein sequence ID" value="KAK7249112.1"/>
    <property type="molecule type" value="Genomic_DNA"/>
</dbReference>
<evidence type="ECO:0000313" key="3">
    <source>
        <dbReference type="Proteomes" id="UP001363151"/>
    </source>
</evidence>
<gene>
    <name evidence="2" type="ORF">SO694_000442110</name>
</gene>
<keyword evidence="1" id="KW-0732">Signal</keyword>
<evidence type="ECO:0008006" key="4">
    <source>
        <dbReference type="Google" id="ProtNLM"/>
    </source>
</evidence>
<keyword evidence="3" id="KW-1185">Reference proteome</keyword>
<name>A0ABR1G800_AURAN</name>
<protein>
    <recommendedName>
        <fullName evidence="4">Secreted protein</fullName>
    </recommendedName>
</protein>
<organism evidence="2 3">
    <name type="scientific">Aureococcus anophagefferens</name>
    <name type="common">Harmful bloom alga</name>
    <dbReference type="NCBI Taxonomy" id="44056"/>
    <lineage>
        <taxon>Eukaryota</taxon>
        <taxon>Sar</taxon>
        <taxon>Stramenopiles</taxon>
        <taxon>Ochrophyta</taxon>
        <taxon>Pelagophyceae</taxon>
        <taxon>Pelagomonadales</taxon>
        <taxon>Pelagomonadaceae</taxon>
        <taxon>Aureococcus</taxon>
    </lineage>
</organism>